<dbReference type="PROSITE" id="PS51257">
    <property type="entry name" value="PROKAR_LIPOPROTEIN"/>
    <property type="match status" value="1"/>
</dbReference>
<dbReference type="RefSeq" id="WP_183681555.1">
    <property type="nucleotide sequence ID" value="NZ_JACHHH010000001.1"/>
</dbReference>
<dbReference type="InterPro" id="IPR050490">
    <property type="entry name" value="Bact_solute-bd_prot1"/>
</dbReference>
<dbReference type="Gene3D" id="3.40.190.10">
    <property type="entry name" value="Periplasmic binding protein-like II"/>
    <property type="match status" value="2"/>
</dbReference>
<reference evidence="1 2" key="1">
    <citation type="submission" date="2020-08" db="EMBL/GenBank/DDBJ databases">
        <title>Genomic Encyclopedia of Type Strains, Phase IV (KMG-IV): sequencing the most valuable type-strain genomes for metagenomic binning, comparative biology and taxonomic classification.</title>
        <authorList>
            <person name="Goeker M."/>
        </authorList>
    </citation>
    <scope>NUCLEOTIDE SEQUENCE [LARGE SCALE GENOMIC DNA]</scope>
    <source>
        <strain evidence="1 2">DSM 17245</strain>
    </source>
</reference>
<name>A0A7W9SF04_9FIRM</name>
<comment type="caution">
    <text evidence="1">The sequence shown here is derived from an EMBL/GenBank/DDBJ whole genome shotgun (WGS) entry which is preliminary data.</text>
</comment>
<dbReference type="EMBL" id="JACHHH010000001">
    <property type="protein sequence ID" value="MBB6040150.1"/>
    <property type="molecule type" value="Genomic_DNA"/>
</dbReference>
<evidence type="ECO:0000313" key="1">
    <source>
        <dbReference type="EMBL" id="MBB6040150.1"/>
    </source>
</evidence>
<organism evidence="1 2">
    <name type="scientific">Oribacterium sinus</name>
    <dbReference type="NCBI Taxonomy" id="237576"/>
    <lineage>
        <taxon>Bacteria</taxon>
        <taxon>Bacillati</taxon>
        <taxon>Bacillota</taxon>
        <taxon>Clostridia</taxon>
        <taxon>Lachnospirales</taxon>
        <taxon>Lachnospiraceae</taxon>
        <taxon>Oribacterium</taxon>
    </lineage>
</organism>
<dbReference type="PANTHER" id="PTHR43649:SF14">
    <property type="entry name" value="BLR3389 PROTEIN"/>
    <property type="match status" value="1"/>
</dbReference>
<keyword evidence="1" id="KW-0762">Sugar transport</keyword>
<dbReference type="PANTHER" id="PTHR43649">
    <property type="entry name" value="ARABINOSE-BINDING PROTEIN-RELATED"/>
    <property type="match status" value="1"/>
</dbReference>
<dbReference type="InterPro" id="IPR006059">
    <property type="entry name" value="SBP"/>
</dbReference>
<sequence>MKKWIFGLGMGLCLLTACGGGANKEEAKENSQTATEAAKAADKQEGKKDGFSGKITFTYRDNGTAKEKMGLYRWVTAAYETWEHKDEVELDIAPITASEGDYFTKIALQLADPSTCPDLVCEDTFQLPNDAAAGYLTDLTSYLKEYDEWDQYYESMQSITSVEGVCYGVPYCTDTRGLFYNRGVLEKAGVIQAGEDWEPKSWEDILSACQKIKDSDPDVIPFWCNSGKATGEATSMQTYEMLLYGTGEKLLDEDGKWIVESQGIKDSLEFIQNIYKKGYGPSLDLVLTGQGGLNAEREYLPSGKLGILLDGLWITAPWKEEGAAPWKNYEKECGLAAMPTSKGQAPGTVTLSGGWALSLPENGDNKDATFDFVKHMMSEKNYLDLVLFEGDICTRKDIAEKEEYKAQPFFEFGTKLLDTAGYRPQNDLYSSVSTGIQEMVESVVTGTSIDDAISQYAANTASIVGDDNVVKK</sequence>
<evidence type="ECO:0000313" key="2">
    <source>
        <dbReference type="Proteomes" id="UP000522163"/>
    </source>
</evidence>
<dbReference type="Proteomes" id="UP000522163">
    <property type="component" value="Unassembled WGS sequence"/>
</dbReference>
<proteinExistence type="predicted"/>
<dbReference type="AlphaFoldDB" id="A0A7W9SF04"/>
<gene>
    <name evidence="1" type="ORF">HNQ46_000111</name>
</gene>
<dbReference type="GeneID" id="85013685"/>
<keyword evidence="1" id="KW-0813">Transport</keyword>
<accession>A0A7W9SF04</accession>
<protein>
    <submittedName>
        <fullName evidence="1">Multiple sugar transport system substrate-binding protein</fullName>
    </submittedName>
</protein>
<dbReference type="Pfam" id="PF01547">
    <property type="entry name" value="SBP_bac_1"/>
    <property type="match status" value="1"/>
</dbReference>
<dbReference type="SUPFAM" id="SSF53850">
    <property type="entry name" value="Periplasmic binding protein-like II"/>
    <property type="match status" value="1"/>
</dbReference>